<dbReference type="PROSITE" id="PS00893">
    <property type="entry name" value="NUDIX_BOX"/>
    <property type="match status" value="1"/>
</dbReference>
<dbReference type="CDD" id="cd18873">
    <property type="entry name" value="NUDIX_NadM_like"/>
    <property type="match status" value="1"/>
</dbReference>
<evidence type="ECO:0000256" key="1">
    <source>
        <dbReference type="ARBA" id="ARBA00022801"/>
    </source>
</evidence>
<reference evidence="3" key="1">
    <citation type="submission" date="2009-10" db="EMBL/GenBank/DDBJ databases">
        <title>Complete sequence of chromosome of Methanocaldococcus vulcanius M7.</title>
        <authorList>
            <consortium name="US DOE Joint Genome Institute"/>
            <person name="Lucas S."/>
            <person name="Copeland A."/>
            <person name="Lapidus A."/>
            <person name="Glavina del Rio T."/>
            <person name="Dalin E."/>
            <person name="Tice H."/>
            <person name="Bruce D."/>
            <person name="Goodwin L."/>
            <person name="Pitluck S."/>
            <person name="Lcollab F.I."/>
            <person name="Brettin T."/>
            <person name="Detter J.C."/>
            <person name="Han C."/>
            <person name="Tapia R."/>
            <person name="Kuske C.R."/>
            <person name="Schmutz J."/>
            <person name="Larimer F."/>
            <person name="Land M."/>
            <person name="Hauser L."/>
            <person name="Kyrpides N."/>
            <person name="Ovchinikova G."/>
            <person name="Sieprawska-Lupa M."/>
            <person name="Whitman W.B."/>
            <person name="Woyke T."/>
        </authorList>
    </citation>
    <scope>NUCLEOTIDE SEQUENCE [LARGE SCALE GENOMIC DNA]</scope>
    <source>
        <strain evidence="3">M7</strain>
    </source>
</reference>
<dbReference type="Pfam" id="PF00293">
    <property type="entry name" value="NUDIX"/>
    <property type="match status" value="1"/>
</dbReference>
<dbReference type="STRING" id="579137.Metvu_0387"/>
<evidence type="ECO:0000313" key="3">
    <source>
        <dbReference type="EMBL" id="ACX72250.1"/>
    </source>
</evidence>
<keyword evidence="4" id="KW-1185">Reference proteome</keyword>
<dbReference type="InterPro" id="IPR000086">
    <property type="entry name" value="NUDIX_hydrolase_dom"/>
</dbReference>
<dbReference type="PROSITE" id="PS51462">
    <property type="entry name" value="NUDIX"/>
    <property type="match status" value="1"/>
</dbReference>
<accession>C9RF98</accession>
<dbReference type="InterPro" id="IPR020476">
    <property type="entry name" value="Nudix_hydrolase"/>
</dbReference>
<dbReference type="eggNOG" id="arCOG01075">
    <property type="taxonomic scope" value="Archaea"/>
</dbReference>
<dbReference type="PRINTS" id="PR00502">
    <property type="entry name" value="NUDIXFAMILY"/>
</dbReference>
<evidence type="ECO:0000259" key="2">
    <source>
        <dbReference type="PROSITE" id="PS51462"/>
    </source>
</evidence>
<dbReference type="PANTHER" id="PTHR43736:SF1">
    <property type="entry name" value="DIHYDRONEOPTERIN TRIPHOSPHATE DIPHOSPHATASE"/>
    <property type="match status" value="1"/>
</dbReference>
<dbReference type="Gene3D" id="3.90.79.10">
    <property type="entry name" value="Nucleoside Triphosphate Pyrophosphohydrolase"/>
    <property type="match status" value="1"/>
</dbReference>
<dbReference type="PANTHER" id="PTHR43736">
    <property type="entry name" value="ADP-RIBOSE PYROPHOSPHATASE"/>
    <property type="match status" value="1"/>
</dbReference>
<dbReference type="InterPro" id="IPR020084">
    <property type="entry name" value="NUDIX_hydrolase_CS"/>
</dbReference>
<name>C9RF98_METVM</name>
<organism evidence="3 4">
    <name type="scientific">Methanocaldococcus vulcanius (strain ATCC 700851 / DSM 12094 / M7)</name>
    <name type="common">Methanococcus vulcanius</name>
    <dbReference type="NCBI Taxonomy" id="579137"/>
    <lineage>
        <taxon>Archaea</taxon>
        <taxon>Methanobacteriati</taxon>
        <taxon>Methanobacteriota</taxon>
        <taxon>Methanomada group</taxon>
        <taxon>Methanococci</taxon>
        <taxon>Methanococcales</taxon>
        <taxon>Methanocaldococcaceae</taxon>
        <taxon>Methanocaldococcus</taxon>
    </lineage>
</organism>
<evidence type="ECO:0000313" key="4">
    <source>
        <dbReference type="Proteomes" id="UP000002063"/>
    </source>
</evidence>
<dbReference type="Proteomes" id="UP000002063">
    <property type="component" value="Chromosome"/>
</dbReference>
<proteinExistence type="predicted"/>
<dbReference type="HOGENOM" id="CLU_037162_20_3_2"/>
<dbReference type="EMBL" id="CP001787">
    <property type="protein sequence ID" value="ACX72250.1"/>
    <property type="molecule type" value="Genomic_DNA"/>
</dbReference>
<sequence>MRGKCFCISGKIIATNLFGKRFSKKFIKKRDLKKYGLYLHPAVAVDGIIEQDDKILLIKRKNPPFKGYFAIPGGFVECGETVENAVIREIKEETGLITEIIDLLGVYSSPTRDPRGHVISITYILKVVGGKLKAGDDAKEAEFFDLNALPELAFDHERIIKDYLRWKDGKVLSKM</sequence>
<dbReference type="GeneID" id="8512719"/>
<keyword evidence="1 3" id="KW-0378">Hydrolase</keyword>
<dbReference type="OrthoDB" id="40462at2157"/>
<dbReference type="RefSeq" id="WP_012819794.1">
    <property type="nucleotide sequence ID" value="NC_013407.1"/>
</dbReference>
<dbReference type="KEGG" id="mvu:Metvu_0387"/>
<feature type="domain" description="Nudix hydrolase" evidence="2">
    <location>
        <begin position="38"/>
        <end position="168"/>
    </location>
</feature>
<dbReference type="InterPro" id="IPR015797">
    <property type="entry name" value="NUDIX_hydrolase-like_dom_sf"/>
</dbReference>
<dbReference type="AlphaFoldDB" id="C9RF98"/>
<dbReference type="SUPFAM" id="SSF55811">
    <property type="entry name" value="Nudix"/>
    <property type="match status" value="1"/>
</dbReference>
<gene>
    <name evidence="3" type="ordered locus">Metvu_0387</name>
</gene>
<protein>
    <submittedName>
        <fullName evidence="3">NUDIX hydrolase</fullName>
    </submittedName>
</protein>
<dbReference type="GO" id="GO:0016787">
    <property type="term" value="F:hydrolase activity"/>
    <property type="evidence" value="ECO:0007669"/>
    <property type="project" value="UniProtKB-KW"/>
</dbReference>